<dbReference type="RefSeq" id="WP_244681382.1">
    <property type="nucleotide sequence ID" value="NZ_JALIRM010000005.1"/>
</dbReference>
<dbReference type="Pfam" id="PF00496">
    <property type="entry name" value="SBP_bac_5"/>
    <property type="match status" value="1"/>
</dbReference>
<protein>
    <submittedName>
        <fullName evidence="4">MarR-like DNA-binding transcriptional regulator SgrR of sgrS sRNA</fullName>
    </submittedName>
</protein>
<dbReference type="InterPro" id="IPR025370">
    <property type="entry name" value="SgrR_HTH_N"/>
</dbReference>
<keyword evidence="5" id="KW-1185">Reference proteome</keyword>
<evidence type="ECO:0000313" key="4">
    <source>
        <dbReference type="EMBL" id="MDQ0343061.1"/>
    </source>
</evidence>
<dbReference type="EMBL" id="JAUSUO010000003">
    <property type="protein sequence ID" value="MDQ0343061.1"/>
    <property type="molecule type" value="Genomic_DNA"/>
</dbReference>
<reference evidence="4 5" key="1">
    <citation type="submission" date="2023-07" db="EMBL/GenBank/DDBJ databases">
        <title>Genomic Encyclopedia of Type Strains, Phase IV (KMG-IV): sequencing the most valuable type-strain genomes for metagenomic binning, comparative biology and taxonomic classification.</title>
        <authorList>
            <person name="Goeker M."/>
        </authorList>
    </citation>
    <scope>NUCLEOTIDE SEQUENCE [LARGE SCALE GENOMIC DNA]</scope>
    <source>
        <strain evidence="4 5">DSM 27848</strain>
    </source>
</reference>
<organism evidence="4 5">
    <name type="scientific">Lederbergia wuyishanensis</name>
    <dbReference type="NCBI Taxonomy" id="1347903"/>
    <lineage>
        <taxon>Bacteria</taxon>
        <taxon>Bacillati</taxon>
        <taxon>Bacillota</taxon>
        <taxon>Bacilli</taxon>
        <taxon>Bacillales</taxon>
        <taxon>Bacillaceae</taxon>
        <taxon>Lederbergia</taxon>
    </lineage>
</organism>
<dbReference type="Gene3D" id="3.40.190.10">
    <property type="entry name" value="Periplasmic binding protein-like II"/>
    <property type="match status" value="1"/>
</dbReference>
<keyword evidence="1" id="KW-0238">DNA-binding</keyword>
<feature type="domain" description="Transcriptional regulator SgrR N-terminal HTH" evidence="3">
    <location>
        <begin position="3"/>
        <end position="98"/>
    </location>
</feature>
<evidence type="ECO:0000313" key="5">
    <source>
        <dbReference type="Proteomes" id="UP001232343"/>
    </source>
</evidence>
<dbReference type="PANTHER" id="PTHR30290:SF72">
    <property type="entry name" value="HTH-TYPE TRANSCRIPTIONAL REGULATOR SGRR"/>
    <property type="match status" value="1"/>
</dbReference>
<proteinExistence type="predicted"/>
<comment type="caution">
    <text evidence="4">The sequence shown here is derived from an EMBL/GenBank/DDBJ whole genome shotgun (WGS) entry which is preliminary data.</text>
</comment>
<gene>
    <name evidence="4" type="ORF">J2S14_001875</name>
</gene>
<feature type="domain" description="Solute-binding protein family 5" evidence="2">
    <location>
        <begin position="175"/>
        <end position="471"/>
    </location>
</feature>
<dbReference type="Gene3D" id="3.10.105.10">
    <property type="entry name" value="Dipeptide-binding Protein, Domain 3"/>
    <property type="match status" value="1"/>
</dbReference>
<dbReference type="PANTHER" id="PTHR30290">
    <property type="entry name" value="PERIPLASMIC BINDING COMPONENT OF ABC TRANSPORTER"/>
    <property type="match status" value="1"/>
</dbReference>
<accession>A0ABU0D3V5</accession>
<evidence type="ECO:0000259" key="3">
    <source>
        <dbReference type="Pfam" id="PF12793"/>
    </source>
</evidence>
<sequence>MLANDFIVLWKSFSNTKDHEPYPVTMEKLSELWFCTTRNAKLIVTKMVESGWIEFVPGRGRGKRSTLTFLKTLEDILFEKSVQLVKQGELKEALEQIQLYGEGTNVKIRIMAWLSEYFGYDVEDNDNNRIEILRFPIFRPITTLDPACLYYELDAQIISQIYNTLIDYDRYSKQLKGVLAHYWESNKDQTKWVFYLRKGVHFHHGKEFTSEDIVYTFGRLRDSPHKWLVQQIKEMIIHNKYTIQFNLNSPNYLFLNYLAYTPMSILPLDMSNEDFPLCPNGTGPFKVIKNTSKNSILEANSTYFLGRPQLDRIEISRIPNDEKIMNLEGQNFERLIVNHDEGANYTDNSWNVQEEIYAGSSVLTMNLAKNGPQNNYYFRKAVHRLIDRSKMVSALGEPRLYPSNGFHLRGIPSIRDREYNPSEVGPLLQKSGYAGESIHLYCYERHEPDAYWLRDECLKHGINLEVNIVNWDEMAQIELIKSADCILFEVLLGDKEISQIQDYQYSNGFLRTHLDEELAEKIDQKIDEVLQEPDASLRENKLLEIEYILKEHYAILFLVHKKLGTASHPSVQGVHMNSRGWIDFKDIWFKPEGVKAALSE</sequence>
<dbReference type="Pfam" id="PF12793">
    <property type="entry name" value="SgrR_N"/>
    <property type="match status" value="1"/>
</dbReference>
<evidence type="ECO:0000259" key="2">
    <source>
        <dbReference type="Pfam" id="PF00496"/>
    </source>
</evidence>
<dbReference type="InterPro" id="IPR039424">
    <property type="entry name" value="SBP_5"/>
</dbReference>
<dbReference type="Proteomes" id="UP001232343">
    <property type="component" value="Unassembled WGS sequence"/>
</dbReference>
<dbReference type="SUPFAM" id="SSF53850">
    <property type="entry name" value="Periplasmic binding protein-like II"/>
    <property type="match status" value="1"/>
</dbReference>
<dbReference type="InterPro" id="IPR000914">
    <property type="entry name" value="SBP_5_dom"/>
</dbReference>
<name>A0ABU0D3V5_9BACI</name>
<evidence type="ECO:0000256" key="1">
    <source>
        <dbReference type="ARBA" id="ARBA00023125"/>
    </source>
</evidence>